<reference evidence="2" key="2">
    <citation type="submission" date="2021-10" db="EMBL/GenBank/DDBJ databases">
        <title>Phylogenomics reveals ancestral predisposition of the termite-cultivated fungus Termitomyces towards a domesticated lifestyle.</title>
        <authorList>
            <person name="Auxier B."/>
            <person name="Grum-Grzhimaylo A."/>
            <person name="Cardenas M.E."/>
            <person name="Lodge J.D."/>
            <person name="Laessoe T."/>
            <person name="Pedersen O."/>
            <person name="Smith M.E."/>
            <person name="Kuyper T.W."/>
            <person name="Franco-Molano E.A."/>
            <person name="Baroni T.J."/>
            <person name="Aanen D.K."/>
        </authorList>
    </citation>
    <scope>NUCLEOTIDE SEQUENCE</scope>
    <source>
        <strain evidence="2">AP01</strain>
        <tissue evidence="2">Mycelium</tissue>
    </source>
</reference>
<dbReference type="EMBL" id="JABCKV010000370">
    <property type="protein sequence ID" value="KAG5641175.1"/>
    <property type="molecule type" value="Genomic_DNA"/>
</dbReference>
<protein>
    <submittedName>
        <fullName evidence="2">Uncharacterized protein</fullName>
    </submittedName>
</protein>
<gene>
    <name evidence="2" type="ORF">DXG03_005851</name>
</gene>
<evidence type="ECO:0000256" key="1">
    <source>
        <dbReference type="SAM" id="SignalP"/>
    </source>
</evidence>
<keyword evidence="3" id="KW-1185">Reference proteome</keyword>
<feature type="signal peptide" evidence="1">
    <location>
        <begin position="1"/>
        <end position="18"/>
    </location>
</feature>
<dbReference type="Proteomes" id="UP000775547">
    <property type="component" value="Unassembled WGS sequence"/>
</dbReference>
<proteinExistence type="predicted"/>
<evidence type="ECO:0000313" key="2">
    <source>
        <dbReference type="EMBL" id="KAG5641175.1"/>
    </source>
</evidence>
<evidence type="ECO:0000313" key="3">
    <source>
        <dbReference type="Proteomes" id="UP000775547"/>
    </source>
</evidence>
<dbReference type="PROSITE" id="PS51257">
    <property type="entry name" value="PROKAR_LIPOPROTEIN"/>
    <property type="match status" value="1"/>
</dbReference>
<accession>A0A9P7K9Q6</accession>
<dbReference type="OrthoDB" id="2988116at2759"/>
<organism evidence="2 3">
    <name type="scientific">Asterophora parasitica</name>
    <dbReference type="NCBI Taxonomy" id="117018"/>
    <lineage>
        <taxon>Eukaryota</taxon>
        <taxon>Fungi</taxon>
        <taxon>Dikarya</taxon>
        <taxon>Basidiomycota</taxon>
        <taxon>Agaricomycotina</taxon>
        <taxon>Agaricomycetes</taxon>
        <taxon>Agaricomycetidae</taxon>
        <taxon>Agaricales</taxon>
        <taxon>Tricholomatineae</taxon>
        <taxon>Lyophyllaceae</taxon>
        <taxon>Asterophora</taxon>
    </lineage>
</organism>
<feature type="chain" id="PRO_5040450841" evidence="1">
    <location>
        <begin position="19"/>
        <end position="144"/>
    </location>
</feature>
<sequence length="144" mass="15380">MKVTSATILLALAACAVAAPFESWHSARGETTDVEFIVARAADIAAELHELLARAAPLGELEARGGTHSSNAALQIVFKGTGSDDRKKKATKELKNFLTKEEQKSHPYCTIEFSATKPTATFRCFSSSSKKLTEQGPAGAINLK</sequence>
<reference evidence="2" key="1">
    <citation type="submission" date="2020-07" db="EMBL/GenBank/DDBJ databases">
        <authorList>
            <person name="Nieuwenhuis M."/>
            <person name="Van De Peppel L.J.J."/>
        </authorList>
    </citation>
    <scope>NUCLEOTIDE SEQUENCE</scope>
    <source>
        <strain evidence="2">AP01</strain>
        <tissue evidence="2">Mycelium</tissue>
    </source>
</reference>
<dbReference type="AlphaFoldDB" id="A0A9P7K9Q6"/>
<keyword evidence="1" id="KW-0732">Signal</keyword>
<name>A0A9P7K9Q6_9AGAR</name>
<comment type="caution">
    <text evidence="2">The sequence shown here is derived from an EMBL/GenBank/DDBJ whole genome shotgun (WGS) entry which is preliminary data.</text>
</comment>